<evidence type="ECO:0000256" key="9">
    <source>
        <dbReference type="ARBA" id="ARBA00046335"/>
    </source>
</evidence>
<keyword evidence="3" id="KW-0479">Metal-binding</keyword>
<dbReference type="AlphaFoldDB" id="A0A7S3XEL5"/>
<proteinExistence type="inferred from homology"/>
<evidence type="ECO:0000256" key="4">
    <source>
        <dbReference type="ARBA" id="ARBA00023002"/>
    </source>
</evidence>
<comment type="pathway">
    <text evidence="8">Isoprenoid biosynthesis; dimethylallyl diphosphate biosynthesis; dimethylallyl diphosphate from (2E)-4-hydroxy-3-methylbutenyl diphosphate: step 1/1.</text>
</comment>
<evidence type="ECO:0000256" key="7">
    <source>
        <dbReference type="ARBA" id="ARBA00046313"/>
    </source>
</evidence>
<evidence type="ECO:0000313" key="11">
    <source>
        <dbReference type="EMBL" id="CAE0613423.1"/>
    </source>
</evidence>
<comment type="similarity">
    <text evidence="9">Belongs to the IspH family.</text>
</comment>
<dbReference type="EMBL" id="HBIS01008758">
    <property type="protein sequence ID" value="CAE0613423.1"/>
    <property type="molecule type" value="Transcribed_RNA"/>
</dbReference>
<dbReference type="Pfam" id="PF02401">
    <property type="entry name" value="LYTB"/>
    <property type="match status" value="1"/>
</dbReference>
<dbReference type="GO" id="GO:0050992">
    <property type="term" value="P:dimethylallyl diphosphate biosynthetic process"/>
    <property type="evidence" value="ECO:0007669"/>
    <property type="project" value="InterPro"/>
</dbReference>
<keyword evidence="2" id="KW-0004">4Fe-4S</keyword>
<evidence type="ECO:0000256" key="10">
    <source>
        <dbReference type="ARBA" id="ARBA00047177"/>
    </source>
</evidence>
<accession>A0A7S3XEL5</accession>
<evidence type="ECO:0000256" key="5">
    <source>
        <dbReference type="ARBA" id="ARBA00023004"/>
    </source>
</evidence>
<evidence type="ECO:0000256" key="3">
    <source>
        <dbReference type="ARBA" id="ARBA00022723"/>
    </source>
</evidence>
<dbReference type="GO" id="GO:0051539">
    <property type="term" value="F:4 iron, 4 sulfur cluster binding"/>
    <property type="evidence" value="ECO:0007669"/>
    <property type="project" value="UniProtKB-KW"/>
</dbReference>
<dbReference type="PANTHER" id="PTHR31619:SF5">
    <property type="entry name" value="4-HYDROXY-3-METHYLBUT-2-ENYL DIPHOSPHATE REDUCTASE, CHLOROPLASTIC"/>
    <property type="match status" value="1"/>
</dbReference>
<name>A0A7S3XEL5_9CHLO</name>
<dbReference type="EC" id="1.17.7.4" evidence="10"/>
<dbReference type="GO" id="GO:0046872">
    <property type="term" value="F:metal ion binding"/>
    <property type="evidence" value="ECO:0007669"/>
    <property type="project" value="UniProtKB-KW"/>
</dbReference>
<dbReference type="GO" id="GO:0019288">
    <property type="term" value="P:isopentenyl diphosphate biosynthetic process, methylerythritol 4-phosphate pathway"/>
    <property type="evidence" value="ECO:0007669"/>
    <property type="project" value="InterPro"/>
</dbReference>
<protein>
    <recommendedName>
        <fullName evidence="10">4-hydroxy-3-methylbut-2-enyl diphosphate reductase</fullName>
        <ecNumber evidence="10">1.17.7.4</ecNumber>
    </recommendedName>
</protein>
<comment type="pathway">
    <text evidence="7">Isoprenoid biosynthesis; isopentenyl diphosphate biosynthesis via DXP pathway; isopentenyl diphosphate from 1-deoxy-D-xylulose 5-phosphate: step 6/6.</text>
</comment>
<keyword evidence="5" id="KW-0408">Iron</keyword>
<sequence>MFEKAMMTKFGPENLNEHFMLLDTICDATQERQDAMYDLVKEDVDMMIVVGGFNSSNTSHLQEIAEHANIKSFWVDQAGRIDVENNSLDHRTSWGELQSTKDWLKPGPLKVGVTSGASTPDKVVEDVLDAMFQIKAATA</sequence>
<gene>
    <name evidence="11" type="ORF">PSAL00342_LOCUS7322</name>
</gene>
<evidence type="ECO:0000256" key="2">
    <source>
        <dbReference type="ARBA" id="ARBA00022485"/>
    </source>
</evidence>
<keyword evidence="6" id="KW-0411">Iron-sulfur</keyword>
<evidence type="ECO:0000256" key="6">
    <source>
        <dbReference type="ARBA" id="ARBA00023014"/>
    </source>
</evidence>
<dbReference type="PANTHER" id="PTHR31619">
    <property type="entry name" value="4-HYDROXY-3-METHYLBUT-2-ENYL DIPHOSPHATE REDUCTASE, CHLOROPLASTIC"/>
    <property type="match status" value="1"/>
</dbReference>
<dbReference type="InterPro" id="IPR003451">
    <property type="entry name" value="LytB/IspH"/>
</dbReference>
<dbReference type="Gene3D" id="3.40.1010.20">
    <property type="entry name" value="4-hydroxy-3-methylbut-2-enyl diphosphate reductase, catalytic domain"/>
    <property type="match status" value="1"/>
</dbReference>
<evidence type="ECO:0000256" key="8">
    <source>
        <dbReference type="ARBA" id="ARBA00046314"/>
    </source>
</evidence>
<organism evidence="11">
    <name type="scientific">Picocystis salinarum</name>
    <dbReference type="NCBI Taxonomy" id="88271"/>
    <lineage>
        <taxon>Eukaryota</taxon>
        <taxon>Viridiplantae</taxon>
        <taxon>Chlorophyta</taxon>
        <taxon>Picocystophyceae</taxon>
        <taxon>Picocystales</taxon>
        <taxon>Picocystaceae</taxon>
        <taxon>Picocystis</taxon>
    </lineage>
</organism>
<keyword evidence="4" id="KW-0560">Oxidoreductase</keyword>
<comment type="cofactor">
    <cofactor evidence="1">
        <name>[4Fe-4S] cluster</name>
        <dbReference type="ChEBI" id="CHEBI:49883"/>
    </cofactor>
</comment>
<evidence type="ECO:0000256" key="1">
    <source>
        <dbReference type="ARBA" id="ARBA00001966"/>
    </source>
</evidence>
<dbReference type="GO" id="GO:0051745">
    <property type="term" value="F:4-hydroxy-3-methylbut-2-enyl diphosphate reductase activity"/>
    <property type="evidence" value="ECO:0007669"/>
    <property type="project" value="UniProtKB-EC"/>
</dbReference>
<reference evidence="11" key="1">
    <citation type="submission" date="2021-01" db="EMBL/GenBank/DDBJ databases">
        <authorList>
            <person name="Corre E."/>
            <person name="Pelletier E."/>
            <person name="Niang G."/>
            <person name="Scheremetjew M."/>
            <person name="Finn R."/>
            <person name="Kale V."/>
            <person name="Holt S."/>
            <person name="Cochrane G."/>
            <person name="Meng A."/>
            <person name="Brown T."/>
            <person name="Cohen L."/>
        </authorList>
    </citation>
    <scope>NUCLEOTIDE SEQUENCE</scope>
    <source>
        <strain evidence="11">CCMP1897</strain>
    </source>
</reference>